<dbReference type="Proteomes" id="UP000000724">
    <property type="component" value="Contig Pc00c20"/>
</dbReference>
<accession>B6HE10</accession>
<protein>
    <submittedName>
        <fullName evidence="2">Uncharacterized protein</fullName>
    </submittedName>
</protein>
<evidence type="ECO:0000313" key="3">
    <source>
        <dbReference type="Proteomes" id="UP000000724"/>
    </source>
</evidence>
<name>B6HE10_PENRW</name>
<keyword evidence="3" id="KW-1185">Reference proteome</keyword>
<evidence type="ECO:0000256" key="1">
    <source>
        <dbReference type="SAM" id="MobiDB-lite"/>
    </source>
</evidence>
<feature type="region of interest" description="Disordered" evidence="1">
    <location>
        <begin position="61"/>
        <end position="88"/>
    </location>
</feature>
<dbReference type="AlphaFoldDB" id="B6HE10"/>
<evidence type="ECO:0000313" key="2">
    <source>
        <dbReference type="EMBL" id="CAP86885.1"/>
    </source>
</evidence>
<dbReference type="EMBL" id="AM920435">
    <property type="protein sequence ID" value="CAP86885.1"/>
    <property type="molecule type" value="Genomic_DNA"/>
</dbReference>
<dbReference type="HOGENOM" id="CLU_1993373_0_0_1"/>
<dbReference type="VEuPathDB" id="FungiDB:PCH_Pc20g15560"/>
<reference evidence="2 3" key="1">
    <citation type="journal article" date="2008" name="Nat. Biotechnol.">
        <title>Genome sequencing and analysis of the filamentous fungus Penicillium chrysogenum.</title>
        <authorList>
            <person name="van den Berg M.A."/>
            <person name="Albang R."/>
            <person name="Albermann K."/>
            <person name="Badger J.H."/>
            <person name="Daran J.-M."/>
            <person name="Driessen A.J.M."/>
            <person name="Garcia-Estrada C."/>
            <person name="Fedorova N.D."/>
            <person name="Harris D.M."/>
            <person name="Heijne W.H.M."/>
            <person name="Joardar V.S."/>
            <person name="Kiel J.A.K.W."/>
            <person name="Kovalchuk A."/>
            <person name="Martin J.F."/>
            <person name="Nierman W.C."/>
            <person name="Nijland J.G."/>
            <person name="Pronk J.T."/>
            <person name="Roubos J.A."/>
            <person name="van der Klei I.J."/>
            <person name="van Peij N.N.M.E."/>
            <person name="Veenhuis M."/>
            <person name="von Doehren H."/>
            <person name="Wagner C."/>
            <person name="Wortman J.R."/>
            <person name="Bovenberg R.A.L."/>
        </authorList>
    </citation>
    <scope>NUCLEOTIDE SEQUENCE [LARGE SCALE GENOMIC DNA]</scope>
    <source>
        <strain evidence="3">ATCC 28089 / DSM 1075 / NRRL 1951 / Wisconsin 54-1255</strain>
    </source>
</reference>
<proteinExistence type="predicted"/>
<gene>
    <name evidence="2" type="ORF">Pc20g15560</name>
    <name evidence="2" type="ORF">PCH_Pc20g15560</name>
</gene>
<dbReference type="OMA" id="DTESHPM"/>
<sequence length="125" mass="13083">MGDDLLSGIRVDTESHPMMHGCNVGNCIDSADGIAVYIRDSQNSKHCGDIASKVRSVDCCPRGPGENGGTSAASIGRRGPVGNSQPDGATAILSHDVDTGLFQLPCLVRIESGLKLAMRYPSLLE</sequence>
<organism evidence="2 3">
    <name type="scientific">Penicillium rubens (strain ATCC 28089 / DSM 1075 / NRRL 1951 / Wisconsin 54-1255)</name>
    <name type="common">Penicillium chrysogenum</name>
    <dbReference type="NCBI Taxonomy" id="500485"/>
    <lineage>
        <taxon>Eukaryota</taxon>
        <taxon>Fungi</taxon>
        <taxon>Dikarya</taxon>
        <taxon>Ascomycota</taxon>
        <taxon>Pezizomycotina</taxon>
        <taxon>Eurotiomycetes</taxon>
        <taxon>Eurotiomycetidae</taxon>
        <taxon>Eurotiales</taxon>
        <taxon>Aspergillaceae</taxon>
        <taxon>Penicillium</taxon>
        <taxon>Penicillium chrysogenum species complex</taxon>
    </lineage>
</organism>